<evidence type="ECO:0000313" key="1">
    <source>
        <dbReference type="EMBL" id="KAJ9052186.1"/>
    </source>
</evidence>
<comment type="caution">
    <text evidence="1">The sequence shown here is derived from an EMBL/GenBank/DDBJ whole genome shotgun (WGS) entry which is preliminary data.</text>
</comment>
<sequence length="501" mass="57393">MLKNIESTFPEICQHCWGGVFDPDYAVLTYRGPWLDHKEVLCDKRKMYDCLTVDGEGHCVCDGFVKLEDVNEDTCTTTYDGVHHSVQEVAIISSLPKQWDKLVIETLKKDECLAPKMELMWSAMLHISVIPSLQFGVKLNQVHRIMSLATKIELSANRKEWIEARNEIFDLLSHVEEIEAPLAAVFRRQLAEYICGRSQARVAQGHSCDVGDIQIHAIRDPLLKQMLGGSWCGVNHICLEGIHTKRIPSLNQAAYVDACGSTLNSWSSIHRDLSTSTSNNAVHYYGGKGMSQDLLDILYSSIYLDGPGVRSSLNLLDLNDQTSRYKFTENYWHCRAVSYCPLAKTNTPISQRLSPIYGPRSDTTNTHADIFNYIFTRQTQPSPRHFNSHYDALQHSMQTCLTHRNIQRDYTTLHSYAQTMLHLQSQLHQASENKDHQQITLLSQEYRKLKMKIWSQELKEELPIGSALVLTYIFACWFMENMDNVDAGYQKLWETKYEFPA</sequence>
<keyword evidence="2" id="KW-1185">Reference proteome</keyword>
<organism evidence="1 2">
    <name type="scientific">Entomophthora muscae</name>
    <dbReference type="NCBI Taxonomy" id="34485"/>
    <lineage>
        <taxon>Eukaryota</taxon>
        <taxon>Fungi</taxon>
        <taxon>Fungi incertae sedis</taxon>
        <taxon>Zoopagomycota</taxon>
        <taxon>Entomophthoromycotina</taxon>
        <taxon>Entomophthoromycetes</taxon>
        <taxon>Entomophthorales</taxon>
        <taxon>Entomophthoraceae</taxon>
        <taxon>Entomophthora</taxon>
    </lineage>
</organism>
<protein>
    <submittedName>
        <fullName evidence="1">Uncharacterized protein</fullName>
    </submittedName>
</protein>
<reference evidence="1" key="1">
    <citation type="submission" date="2022-04" db="EMBL/GenBank/DDBJ databases">
        <title>Genome of the entomopathogenic fungus Entomophthora muscae.</title>
        <authorList>
            <person name="Elya C."/>
            <person name="Lovett B.R."/>
            <person name="Lee E."/>
            <person name="Macias A.M."/>
            <person name="Hajek A.E."/>
            <person name="De Bivort B.L."/>
            <person name="Kasson M.T."/>
            <person name="De Fine Licht H.H."/>
            <person name="Stajich J.E."/>
        </authorList>
    </citation>
    <scope>NUCLEOTIDE SEQUENCE</scope>
    <source>
        <strain evidence="1">Berkeley</strain>
    </source>
</reference>
<evidence type="ECO:0000313" key="2">
    <source>
        <dbReference type="Proteomes" id="UP001165960"/>
    </source>
</evidence>
<gene>
    <name evidence="1" type="ORF">DSO57_1036745</name>
</gene>
<dbReference type="EMBL" id="QTSX02006753">
    <property type="protein sequence ID" value="KAJ9052186.1"/>
    <property type="molecule type" value="Genomic_DNA"/>
</dbReference>
<dbReference type="Proteomes" id="UP001165960">
    <property type="component" value="Unassembled WGS sequence"/>
</dbReference>
<proteinExistence type="predicted"/>
<name>A0ACC2RQ32_9FUNG</name>
<accession>A0ACC2RQ32</accession>